<dbReference type="Gene3D" id="1.10.472.80">
    <property type="entry name" value="Ypt/Rab-GAP domain of gyp1p, domain 3"/>
    <property type="match status" value="1"/>
</dbReference>
<name>A0A672N4H3_SINGR</name>
<feature type="domain" description="Rab-GAP TBC" evidence="3">
    <location>
        <begin position="160"/>
        <end position="407"/>
    </location>
</feature>
<keyword evidence="5" id="KW-1185">Reference proteome</keyword>
<dbReference type="SUPFAM" id="SSF47923">
    <property type="entry name" value="Ypt/Rab-GAP domain of gyp1p"/>
    <property type="match status" value="2"/>
</dbReference>
<proteinExistence type="predicted"/>
<accession>A0A672N4H3</accession>
<protein>
    <submittedName>
        <fullName evidence="4">TBC1 domain family member 22B</fullName>
    </submittedName>
</protein>
<dbReference type="PANTHER" id="PTHR22957">
    <property type="entry name" value="TBC1 DOMAIN FAMILY MEMBER GTPASE-ACTIVATING PROTEIN"/>
    <property type="match status" value="1"/>
</dbReference>
<reference evidence="4" key="1">
    <citation type="submission" date="2025-08" db="UniProtKB">
        <authorList>
            <consortium name="Ensembl"/>
        </authorList>
    </citation>
    <scope>IDENTIFICATION</scope>
</reference>
<gene>
    <name evidence="4" type="primary">tbc1d22b</name>
</gene>
<keyword evidence="1" id="KW-0343">GTPase activation</keyword>
<dbReference type="AlphaFoldDB" id="A0A672N4H3"/>
<dbReference type="Gene3D" id="1.10.10.750">
    <property type="entry name" value="Ypt/Rab-GAP domain of gyp1p, domain 1"/>
    <property type="match status" value="1"/>
</dbReference>
<dbReference type="FunFam" id="1.10.8.270:FF:000073">
    <property type="entry name" value="TBC1 domain family, member 22B"/>
    <property type="match status" value="1"/>
</dbReference>
<dbReference type="PANTHER" id="PTHR22957:SF462">
    <property type="entry name" value="TBC1 DOMAIN FAMILY MEMBER 22B"/>
    <property type="match status" value="1"/>
</dbReference>
<dbReference type="FunFam" id="1.10.10.750:FF:000009">
    <property type="entry name" value="TBC1 domain family member 22A"/>
    <property type="match status" value="1"/>
</dbReference>
<dbReference type="Gene3D" id="1.10.8.270">
    <property type="entry name" value="putative rabgap domain of human tbc1 domain family member 14 like domains"/>
    <property type="match status" value="1"/>
</dbReference>
<evidence type="ECO:0000313" key="5">
    <source>
        <dbReference type="Proteomes" id="UP000472262"/>
    </source>
</evidence>
<dbReference type="Ensembl" id="ENSSGRT00000047602.1">
    <property type="protein sequence ID" value="ENSSGRP00000044467.1"/>
    <property type="gene ID" value="ENSSGRG00000023847.1"/>
</dbReference>
<dbReference type="Proteomes" id="UP000472262">
    <property type="component" value="Unassembled WGS sequence"/>
</dbReference>
<reference evidence="4" key="2">
    <citation type="submission" date="2025-09" db="UniProtKB">
        <authorList>
            <consortium name="Ensembl"/>
        </authorList>
    </citation>
    <scope>IDENTIFICATION</scope>
</reference>
<sequence>VYGAQHPPLDPRRHRPLKDAPKASSVHTKSKKPSTFHEFARSTNDAWDIDDEEDDGMFSLKHTNPNQDRLDIESGPANGRVVKSSSDAQLNVNAARNTLQKQQSLPVRPIVPLVARISDQNASGAPPMTVREKTRLDKFKQLLASPNTDLEELRKHSWSGIPREVRPVTWRLLSGYLPANRERRDLVLQRKREEYFGFIEQYYHSRTDENHRDTYRQIHIDIPRTNPLIPLFQQPLVQEVFERILFIWAIRHPASGYVQGINDLVTPFFVVFLSEFVGKCVITFHLDQLVQDVHVHFQKCEVEYLQFAFRWMNNLLMRELPLRCTIRLWDTYQAESEGFSHFHLYVCSAFLIKWRKEILSMVDFQSLLMLLQNLPTIHWGNEEVGLLLAEAYRLKYMFADAPSHYKR</sequence>
<evidence type="ECO:0000256" key="1">
    <source>
        <dbReference type="ARBA" id="ARBA00022468"/>
    </source>
</evidence>
<dbReference type="FunFam" id="1.10.472.80:FF:000001">
    <property type="entry name" value="TBC1 domain family member 22B"/>
    <property type="match status" value="1"/>
</dbReference>
<dbReference type="Pfam" id="PF00566">
    <property type="entry name" value="RabGAP-TBC"/>
    <property type="match status" value="2"/>
</dbReference>
<evidence type="ECO:0000256" key="2">
    <source>
        <dbReference type="SAM" id="MobiDB-lite"/>
    </source>
</evidence>
<organism evidence="4 5">
    <name type="scientific">Sinocyclocheilus grahami</name>
    <name type="common">Dianchi golden-line fish</name>
    <name type="synonym">Barbus grahami</name>
    <dbReference type="NCBI Taxonomy" id="75366"/>
    <lineage>
        <taxon>Eukaryota</taxon>
        <taxon>Metazoa</taxon>
        <taxon>Chordata</taxon>
        <taxon>Craniata</taxon>
        <taxon>Vertebrata</taxon>
        <taxon>Euteleostomi</taxon>
        <taxon>Actinopterygii</taxon>
        <taxon>Neopterygii</taxon>
        <taxon>Teleostei</taxon>
        <taxon>Ostariophysi</taxon>
        <taxon>Cypriniformes</taxon>
        <taxon>Cyprinidae</taxon>
        <taxon>Cyprininae</taxon>
        <taxon>Sinocyclocheilus</taxon>
    </lineage>
</organism>
<dbReference type="InterPro" id="IPR035969">
    <property type="entry name" value="Rab-GAP_TBC_sf"/>
</dbReference>
<dbReference type="InterPro" id="IPR000195">
    <property type="entry name" value="Rab-GAP-TBC_dom"/>
</dbReference>
<dbReference type="SMART" id="SM00164">
    <property type="entry name" value="TBC"/>
    <property type="match status" value="1"/>
</dbReference>
<evidence type="ECO:0000313" key="4">
    <source>
        <dbReference type="Ensembl" id="ENSSGRP00000044467.1"/>
    </source>
</evidence>
<feature type="region of interest" description="Disordered" evidence="2">
    <location>
        <begin position="1"/>
        <end position="39"/>
    </location>
</feature>
<dbReference type="PROSITE" id="PS50086">
    <property type="entry name" value="TBC_RABGAP"/>
    <property type="match status" value="1"/>
</dbReference>
<dbReference type="GO" id="GO:0005096">
    <property type="term" value="F:GTPase activator activity"/>
    <property type="evidence" value="ECO:0007669"/>
    <property type="project" value="UniProtKB-KW"/>
</dbReference>
<evidence type="ECO:0000259" key="3">
    <source>
        <dbReference type="PROSITE" id="PS50086"/>
    </source>
</evidence>